<dbReference type="Proteomes" id="UP000053660">
    <property type="component" value="Unassembled WGS sequence"/>
</dbReference>
<dbReference type="SMART" id="SM00200">
    <property type="entry name" value="SEA"/>
    <property type="match status" value="1"/>
</dbReference>
<feature type="domain" description="SEA" evidence="1">
    <location>
        <begin position="69"/>
        <end position="199"/>
    </location>
</feature>
<gene>
    <name evidence="2" type="ORF">OESDEN_16052</name>
</gene>
<keyword evidence="3" id="KW-1185">Reference proteome</keyword>
<proteinExistence type="predicted"/>
<dbReference type="OrthoDB" id="6022609at2759"/>
<dbReference type="InterPro" id="IPR000082">
    <property type="entry name" value="SEA_dom"/>
</dbReference>
<organism evidence="2 3">
    <name type="scientific">Oesophagostomum dentatum</name>
    <name type="common">Nodular worm</name>
    <dbReference type="NCBI Taxonomy" id="61180"/>
    <lineage>
        <taxon>Eukaryota</taxon>
        <taxon>Metazoa</taxon>
        <taxon>Ecdysozoa</taxon>
        <taxon>Nematoda</taxon>
        <taxon>Chromadorea</taxon>
        <taxon>Rhabditida</taxon>
        <taxon>Rhabditina</taxon>
        <taxon>Rhabditomorpha</taxon>
        <taxon>Strongyloidea</taxon>
        <taxon>Strongylidae</taxon>
        <taxon>Oesophagostomum</taxon>
    </lineage>
</organism>
<sequence length="219" mass="23767">NSAGGRIDKLKVADDFALLDPCKVEEQVSGVPCGSSYCNEALGEECIAGKLCGCPKGQKRKDANSPCRVVESFNLPLYVIRDGEKQIKFTPNVADPRDDLHKDLVGRFESGIAQSYNKTPLHGGFITAEVNDIEEPSTRNASWIPGILYNFTSHFVRGSVGEPSTVFTDLIEYIAKKNNHEVGTSKLFISPDQANPFSSCYASDCHPSAICTPVGKGYT</sequence>
<evidence type="ECO:0000313" key="2">
    <source>
        <dbReference type="EMBL" id="KHJ84237.1"/>
    </source>
</evidence>
<protein>
    <submittedName>
        <fullName evidence="2">SEA domain protein</fullName>
    </submittedName>
</protein>
<dbReference type="PROSITE" id="PS50024">
    <property type="entry name" value="SEA"/>
    <property type="match status" value="1"/>
</dbReference>
<dbReference type="AlphaFoldDB" id="A0A0B1SL44"/>
<reference evidence="2 3" key="1">
    <citation type="submission" date="2014-03" db="EMBL/GenBank/DDBJ databases">
        <title>Draft genome of the hookworm Oesophagostomum dentatum.</title>
        <authorList>
            <person name="Mitreva M."/>
        </authorList>
    </citation>
    <scope>NUCLEOTIDE SEQUENCE [LARGE SCALE GENOMIC DNA]</scope>
    <source>
        <strain evidence="2 3">OD-Hann</strain>
    </source>
</reference>
<dbReference type="Pfam" id="PF25314">
    <property type="entry name" value="TNFR_nem"/>
    <property type="match status" value="1"/>
</dbReference>
<feature type="non-terminal residue" evidence="2">
    <location>
        <position position="1"/>
    </location>
</feature>
<evidence type="ECO:0000259" key="1">
    <source>
        <dbReference type="PROSITE" id="PS50024"/>
    </source>
</evidence>
<evidence type="ECO:0000313" key="3">
    <source>
        <dbReference type="Proteomes" id="UP000053660"/>
    </source>
</evidence>
<accession>A0A0B1SL44</accession>
<dbReference type="InterPro" id="IPR057353">
    <property type="entry name" value="TNFR_nem"/>
</dbReference>
<name>A0A0B1SL44_OESDE</name>
<dbReference type="EMBL" id="KN569447">
    <property type="protein sequence ID" value="KHJ84237.1"/>
    <property type="molecule type" value="Genomic_DNA"/>
</dbReference>